<proteinExistence type="predicted"/>
<sequence length="112" mass="11827">MRKLLLFVALVAGVVALGISTGAVDAVVEWRVKSGLMDAGIGEKRATCMAARMTDRLGILQLRKLQNMQAKDGETVEPTGLGDYIKRVRRIRDAEVVAVTGSSAALCAVGIG</sequence>
<comment type="caution">
    <text evidence="1">The sequence shown here is derived from an EMBL/GenBank/DDBJ whole genome shotgun (WGS) entry which is preliminary data.</text>
</comment>
<dbReference type="AlphaFoldDB" id="A0A845B750"/>
<dbReference type="EMBL" id="WTYL01000003">
    <property type="protein sequence ID" value="MXP45292.1"/>
    <property type="molecule type" value="Genomic_DNA"/>
</dbReference>
<organism evidence="1 2">
    <name type="scientific">Allopontixanthobacter sediminis</name>
    <dbReference type="NCBI Taxonomy" id="1689985"/>
    <lineage>
        <taxon>Bacteria</taxon>
        <taxon>Pseudomonadati</taxon>
        <taxon>Pseudomonadota</taxon>
        <taxon>Alphaproteobacteria</taxon>
        <taxon>Sphingomonadales</taxon>
        <taxon>Erythrobacteraceae</taxon>
        <taxon>Allopontixanthobacter</taxon>
    </lineage>
</organism>
<evidence type="ECO:0000313" key="1">
    <source>
        <dbReference type="EMBL" id="MXP45292.1"/>
    </source>
</evidence>
<reference evidence="1 2" key="1">
    <citation type="submission" date="2019-12" db="EMBL/GenBank/DDBJ databases">
        <title>Genomic-based taxomic classification of the family Erythrobacteraceae.</title>
        <authorList>
            <person name="Xu L."/>
        </authorList>
    </citation>
    <scope>NUCLEOTIDE SEQUENCE [LARGE SCALE GENOMIC DNA]</scope>
    <source>
        <strain evidence="1 2">KCTC 42453</strain>
    </source>
</reference>
<evidence type="ECO:0000313" key="2">
    <source>
        <dbReference type="Proteomes" id="UP000431922"/>
    </source>
</evidence>
<protein>
    <submittedName>
        <fullName evidence="1">Uncharacterized protein</fullName>
    </submittedName>
</protein>
<name>A0A845B750_9SPHN</name>
<keyword evidence="2" id="KW-1185">Reference proteome</keyword>
<dbReference type="OrthoDB" id="7409816at2"/>
<dbReference type="Proteomes" id="UP000431922">
    <property type="component" value="Unassembled WGS sequence"/>
</dbReference>
<dbReference type="RefSeq" id="WP_160756907.1">
    <property type="nucleotide sequence ID" value="NZ_WTYL01000003.1"/>
</dbReference>
<gene>
    <name evidence="1" type="ORF">GRI65_12620</name>
</gene>
<accession>A0A845B750</accession>